<dbReference type="InterPro" id="IPR050780">
    <property type="entry name" value="Mucin_vWF_Thrombospondin_sf"/>
</dbReference>
<dbReference type="InterPro" id="IPR001846">
    <property type="entry name" value="VWF_type-D"/>
</dbReference>
<evidence type="ECO:0000313" key="6">
    <source>
        <dbReference type="Proteomes" id="UP000749559"/>
    </source>
</evidence>
<sequence length="437" mass="49443">MYASRAKTFLIEATTMQLAFFALAVVICLPLAEGQRRPRNCFWQPWSPYVKCTCCNKYDGRTCEKYCLRYRNKIPAGRGGRDCIGRSVEYTKIKCSCRRSCGLPPKQCRGHGEVHYHSFDGLYYHFQGVCKYTLVEDTIGFFKILVKNRQWPFASDTSATKYVELHMPLAEDGEQTIRLLGPSLEQIQVGPDESALSDVGVFFSNSLYTIQKVGDVMTFESGVLGLRVEFEMVRWTTPPANFPGYGDVTVTLGTQWMADVDGLCQNYNGDVSDDVEDGLSYKVFDSEDEDCDDFPSESDDKCSRSRRAKRAATKFCKSVPTIISRDAIDKMPPQDFKGWMGDCVIDFCSSTNMRCAITTFFAGFVRTFGVDPKGWREKFDCPMTCGVNEVFLYGGQACEAHCANERVTWCTKRPRDGCYCQKGYIRCNGRCIRNLRG</sequence>
<accession>A0A8S4PHL5</accession>
<dbReference type="PANTHER" id="PTHR11339">
    <property type="entry name" value="EXTRACELLULAR MATRIX GLYCOPROTEIN RELATED"/>
    <property type="match status" value="1"/>
</dbReference>
<keyword evidence="1" id="KW-1015">Disulfide bond</keyword>
<evidence type="ECO:0000313" key="5">
    <source>
        <dbReference type="EMBL" id="CAH1792702.1"/>
    </source>
</evidence>
<name>A0A8S4PHL5_OWEFU</name>
<dbReference type="Gene3D" id="2.10.25.10">
    <property type="entry name" value="Laminin"/>
    <property type="match status" value="1"/>
</dbReference>
<gene>
    <name evidence="5" type="ORF">OFUS_LOCUS17642</name>
</gene>
<proteinExistence type="predicted"/>
<protein>
    <recommendedName>
        <fullName evidence="4">VWFD domain-containing protein</fullName>
    </recommendedName>
</protein>
<keyword evidence="3" id="KW-0732">Signal</keyword>
<reference evidence="5" key="1">
    <citation type="submission" date="2022-03" db="EMBL/GenBank/DDBJ databases">
        <authorList>
            <person name="Martin C."/>
        </authorList>
    </citation>
    <scope>NUCLEOTIDE SEQUENCE</scope>
</reference>
<organism evidence="5 6">
    <name type="scientific">Owenia fusiformis</name>
    <name type="common">Polychaete worm</name>
    <dbReference type="NCBI Taxonomy" id="6347"/>
    <lineage>
        <taxon>Eukaryota</taxon>
        <taxon>Metazoa</taxon>
        <taxon>Spiralia</taxon>
        <taxon>Lophotrochozoa</taxon>
        <taxon>Annelida</taxon>
        <taxon>Polychaeta</taxon>
        <taxon>Sedentaria</taxon>
        <taxon>Canalipalpata</taxon>
        <taxon>Sabellida</taxon>
        <taxon>Oweniida</taxon>
        <taxon>Oweniidae</taxon>
        <taxon>Owenia</taxon>
    </lineage>
</organism>
<evidence type="ECO:0000259" key="4">
    <source>
        <dbReference type="PROSITE" id="PS51233"/>
    </source>
</evidence>
<dbReference type="InterPro" id="IPR036084">
    <property type="entry name" value="Ser_inhib-like_sf"/>
</dbReference>
<dbReference type="Proteomes" id="UP000749559">
    <property type="component" value="Unassembled WGS sequence"/>
</dbReference>
<dbReference type="CDD" id="cd19941">
    <property type="entry name" value="TIL"/>
    <property type="match status" value="1"/>
</dbReference>
<keyword evidence="2" id="KW-0325">Glycoprotein</keyword>
<feature type="domain" description="VWFD" evidence="4">
    <location>
        <begin position="106"/>
        <end position="303"/>
    </location>
</feature>
<comment type="caution">
    <text evidence="5">The sequence shown here is derived from an EMBL/GenBank/DDBJ whole genome shotgun (WGS) entry which is preliminary data.</text>
</comment>
<evidence type="ECO:0000256" key="3">
    <source>
        <dbReference type="SAM" id="SignalP"/>
    </source>
</evidence>
<feature type="signal peptide" evidence="3">
    <location>
        <begin position="1"/>
        <end position="34"/>
    </location>
</feature>
<dbReference type="PROSITE" id="PS51233">
    <property type="entry name" value="VWFD"/>
    <property type="match status" value="1"/>
</dbReference>
<dbReference type="OrthoDB" id="6059693at2759"/>
<dbReference type="AlphaFoldDB" id="A0A8S4PHL5"/>
<dbReference type="SMART" id="SM00216">
    <property type="entry name" value="VWD"/>
    <property type="match status" value="1"/>
</dbReference>
<dbReference type="Pfam" id="PF00094">
    <property type="entry name" value="VWD"/>
    <property type="match status" value="1"/>
</dbReference>
<keyword evidence="6" id="KW-1185">Reference proteome</keyword>
<dbReference type="PANTHER" id="PTHR11339:SF402">
    <property type="entry name" value="VWFD DOMAIN-CONTAINING PROTEIN"/>
    <property type="match status" value="1"/>
</dbReference>
<evidence type="ECO:0000256" key="2">
    <source>
        <dbReference type="ARBA" id="ARBA00023180"/>
    </source>
</evidence>
<feature type="chain" id="PRO_5035925634" description="VWFD domain-containing protein" evidence="3">
    <location>
        <begin position="35"/>
        <end position="437"/>
    </location>
</feature>
<evidence type="ECO:0000256" key="1">
    <source>
        <dbReference type="ARBA" id="ARBA00023157"/>
    </source>
</evidence>
<dbReference type="EMBL" id="CAIIXF020000008">
    <property type="protein sequence ID" value="CAH1792702.1"/>
    <property type="molecule type" value="Genomic_DNA"/>
</dbReference>
<dbReference type="SUPFAM" id="SSF57567">
    <property type="entry name" value="Serine protease inhibitors"/>
    <property type="match status" value="1"/>
</dbReference>